<organism evidence="1 2">
    <name type="scientific">Canavalia gladiata</name>
    <name type="common">Sword bean</name>
    <name type="synonym">Dolichos gladiatus</name>
    <dbReference type="NCBI Taxonomy" id="3824"/>
    <lineage>
        <taxon>Eukaryota</taxon>
        <taxon>Viridiplantae</taxon>
        <taxon>Streptophyta</taxon>
        <taxon>Embryophyta</taxon>
        <taxon>Tracheophyta</taxon>
        <taxon>Spermatophyta</taxon>
        <taxon>Magnoliopsida</taxon>
        <taxon>eudicotyledons</taxon>
        <taxon>Gunneridae</taxon>
        <taxon>Pentapetalae</taxon>
        <taxon>rosids</taxon>
        <taxon>fabids</taxon>
        <taxon>Fabales</taxon>
        <taxon>Fabaceae</taxon>
        <taxon>Papilionoideae</taxon>
        <taxon>50 kb inversion clade</taxon>
        <taxon>NPAAA clade</taxon>
        <taxon>indigoferoid/millettioid clade</taxon>
        <taxon>Phaseoleae</taxon>
        <taxon>Canavalia</taxon>
    </lineage>
</organism>
<sequence>MIHVEPQMNGGGQKRRIQSGTVPTPLVIVMDVACEMIMMEMEYDKKGISTLEEKEESLLRRFKEVVVSDNNVYTNAN</sequence>
<dbReference type="Proteomes" id="UP001367508">
    <property type="component" value="Unassembled WGS sequence"/>
</dbReference>
<reference evidence="1 2" key="1">
    <citation type="submission" date="2024-01" db="EMBL/GenBank/DDBJ databases">
        <title>The genomes of 5 underutilized Papilionoideae crops provide insights into root nodulation and disease resistanc.</title>
        <authorList>
            <person name="Jiang F."/>
        </authorList>
    </citation>
    <scope>NUCLEOTIDE SEQUENCE [LARGE SCALE GENOMIC DNA]</scope>
    <source>
        <strain evidence="1">LVBAO_FW01</strain>
        <tissue evidence="1">Leaves</tissue>
    </source>
</reference>
<dbReference type="InterPro" id="IPR015421">
    <property type="entry name" value="PyrdxlP-dep_Trfase_major"/>
</dbReference>
<dbReference type="AlphaFoldDB" id="A0AAN9PSK1"/>
<dbReference type="EMBL" id="JAYMYQ010000010">
    <property type="protein sequence ID" value="KAK7308629.1"/>
    <property type="molecule type" value="Genomic_DNA"/>
</dbReference>
<keyword evidence="2" id="KW-1185">Reference proteome</keyword>
<dbReference type="Gene3D" id="1.10.260.50">
    <property type="match status" value="1"/>
</dbReference>
<gene>
    <name evidence="1" type="ORF">VNO77_42248</name>
</gene>
<accession>A0AAN9PSK1</accession>
<name>A0AAN9PSK1_CANGL</name>
<protein>
    <submittedName>
        <fullName evidence="1">Uncharacterized protein</fullName>
    </submittedName>
</protein>
<dbReference type="Gene3D" id="3.40.640.10">
    <property type="entry name" value="Type I PLP-dependent aspartate aminotransferase-like (Major domain)"/>
    <property type="match status" value="1"/>
</dbReference>
<proteinExistence type="predicted"/>
<comment type="caution">
    <text evidence="1">The sequence shown here is derived from an EMBL/GenBank/DDBJ whole genome shotgun (WGS) entry which is preliminary data.</text>
</comment>
<evidence type="ECO:0000313" key="2">
    <source>
        <dbReference type="Proteomes" id="UP001367508"/>
    </source>
</evidence>
<evidence type="ECO:0000313" key="1">
    <source>
        <dbReference type="EMBL" id="KAK7308629.1"/>
    </source>
</evidence>